<dbReference type="FunFam" id="3.30.565.10:FF:000015">
    <property type="entry name" value="Two-component osmosensing histidine kinase"/>
    <property type="match status" value="1"/>
</dbReference>
<feature type="domain" description="Histidine kinase" evidence="13">
    <location>
        <begin position="748"/>
        <end position="972"/>
    </location>
</feature>
<dbReference type="PRINTS" id="PR00344">
    <property type="entry name" value="BCTRLSENSOR"/>
</dbReference>
<evidence type="ECO:0000256" key="11">
    <source>
        <dbReference type="SAM" id="Coils"/>
    </source>
</evidence>
<dbReference type="CDD" id="cd06225">
    <property type="entry name" value="HAMP"/>
    <property type="match status" value="4"/>
</dbReference>
<feature type="domain" description="HAMP" evidence="15">
    <location>
        <begin position="490"/>
        <end position="542"/>
    </location>
</feature>
<feature type="compositionally biased region" description="Polar residues" evidence="12">
    <location>
        <begin position="1281"/>
        <end position="1297"/>
    </location>
</feature>
<dbReference type="OrthoDB" id="10266508at2759"/>
<evidence type="ECO:0000259" key="14">
    <source>
        <dbReference type="PROSITE" id="PS50110"/>
    </source>
</evidence>
<protein>
    <recommendedName>
        <fullName evidence="2">histidine kinase</fullName>
        <ecNumber evidence="2">2.7.13.3</ecNumber>
    </recommendedName>
</protein>
<dbReference type="InterPro" id="IPR005467">
    <property type="entry name" value="His_kinase_dom"/>
</dbReference>
<feature type="domain" description="HAMP" evidence="15">
    <location>
        <begin position="179"/>
        <end position="234"/>
    </location>
</feature>
<dbReference type="GO" id="GO:0000155">
    <property type="term" value="F:phosphorelay sensor kinase activity"/>
    <property type="evidence" value="ECO:0007669"/>
    <property type="project" value="InterPro"/>
</dbReference>
<evidence type="ECO:0000256" key="1">
    <source>
        <dbReference type="ARBA" id="ARBA00000085"/>
    </source>
</evidence>
<evidence type="ECO:0000256" key="9">
    <source>
        <dbReference type="ARBA" id="ARBA00023012"/>
    </source>
</evidence>
<evidence type="ECO:0000256" key="8">
    <source>
        <dbReference type="ARBA" id="ARBA00022840"/>
    </source>
</evidence>
<dbReference type="SUPFAM" id="SSF52172">
    <property type="entry name" value="CheY-like"/>
    <property type="match status" value="1"/>
</dbReference>
<dbReference type="EMBL" id="VXIS01000107">
    <property type="protein sequence ID" value="KAA8904558.1"/>
    <property type="molecule type" value="Genomic_DNA"/>
</dbReference>
<dbReference type="Pfam" id="PF00072">
    <property type="entry name" value="Response_reg"/>
    <property type="match status" value="1"/>
</dbReference>
<dbReference type="FunFam" id="1.20.120.1530:FF:000002">
    <property type="entry name" value="Two-component osmosensing histidine kinase"/>
    <property type="match status" value="3"/>
</dbReference>
<evidence type="ECO:0000256" key="6">
    <source>
        <dbReference type="ARBA" id="ARBA00022741"/>
    </source>
</evidence>
<feature type="compositionally biased region" description="Basic and acidic residues" evidence="12">
    <location>
        <begin position="1316"/>
        <end position="1326"/>
    </location>
</feature>
<dbReference type="InterPro" id="IPR003660">
    <property type="entry name" value="HAMP_dom"/>
</dbReference>
<feature type="domain" description="HAMP" evidence="15">
    <location>
        <begin position="674"/>
        <end position="726"/>
    </location>
</feature>
<reference evidence="16 17" key="1">
    <citation type="submission" date="2019-09" db="EMBL/GenBank/DDBJ databases">
        <title>Draft genome of the ectomycorrhizal ascomycete Sphaerosporella brunnea.</title>
        <authorList>
            <consortium name="DOE Joint Genome Institute"/>
            <person name="Benucci G.M."/>
            <person name="Marozzi G."/>
            <person name="Antonielli L."/>
            <person name="Sanchez S."/>
            <person name="Marco P."/>
            <person name="Wang X."/>
            <person name="Falini L.B."/>
            <person name="Barry K."/>
            <person name="Haridas S."/>
            <person name="Lipzen A."/>
            <person name="Labutti K."/>
            <person name="Grigoriev I.V."/>
            <person name="Murat C."/>
            <person name="Martin F."/>
            <person name="Albertini E."/>
            <person name="Donnini D."/>
            <person name="Bonito G."/>
        </authorList>
    </citation>
    <scope>NUCLEOTIDE SEQUENCE [LARGE SCALE GENOMIC DNA]</scope>
    <source>
        <strain evidence="16 17">Sb_GMNB300</strain>
    </source>
</reference>
<dbReference type="CDD" id="cd00082">
    <property type="entry name" value="HisKA"/>
    <property type="match status" value="1"/>
</dbReference>
<dbReference type="CDD" id="cd17546">
    <property type="entry name" value="REC_hyHK_CKI1_RcsC-like"/>
    <property type="match status" value="1"/>
</dbReference>
<dbReference type="SUPFAM" id="SSF55874">
    <property type="entry name" value="ATPase domain of HSP90 chaperone/DNA topoisomerase II/histidine kinase"/>
    <property type="match status" value="1"/>
</dbReference>
<dbReference type="InterPro" id="IPR001789">
    <property type="entry name" value="Sig_transdc_resp-reg_receiver"/>
</dbReference>
<dbReference type="Proteomes" id="UP000326924">
    <property type="component" value="Unassembled WGS sequence"/>
</dbReference>
<dbReference type="Gene3D" id="1.10.287.130">
    <property type="match status" value="1"/>
</dbReference>
<keyword evidence="17" id="KW-1185">Reference proteome</keyword>
<dbReference type="PROSITE" id="PS50885">
    <property type="entry name" value="HAMP"/>
    <property type="match status" value="6"/>
</dbReference>
<comment type="caution">
    <text evidence="16">The sequence shown here is derived from an EMBL/GenBank/DDBJ whole genome shotgun (WGS) entry which is preliminary data.</text>
</comment>
<keyword evidence="7" id="KW-0418">Kinase</keyword>
<evidence type="ECO:0000256" key="4">
    <source>
        <dbReference type="ARBA" id="ARBA00022679"/>
    </source>
</evidence>
<evidence type="ECO:0000256" key="12">
    <source>
        <dbReference type="SAM" id="MobiDB-lite"/>
    </source>
</evidence>
<keyword evidence="3 10" id="KW-0597">Phosphoprotein</keyword>
<dbReference type="InterPro" id="IPR003594">
    <property type="entry name" value="HATPase_dom"/>
</dbReference>
<dbReference type="SMART" id="SM00387">
    <property type="entry name" value="HATPase_c"/>
    <property type="match status" value="1"/>
</dbReference>
<dbReference type="InParanoid" id="A0A5J5EUZ1"/>
<comment type="catalytic activity">
    <reaction evidence="1">
        <text>ATP + protein L-histidine = ADP + protein N-phospho-L-histidine.</text>
        <dbReference type="EC" id="2.7.13.3"/>
    </reaction>
</comment>
<proteinExistence type="predicted"/>
<accession>A0A5J5EUZ1</accession>
<dbReference type="PROSITE" id="PS50110">
    <property type="entry name" value="RESPONSE_REGULATORY"/>
    <property type="match status" value="1"/>
</dbReference>
<evidence type="ECO:0000256" key="10">
    <source>
        <dbReference type="PROSITE-ProRule" id="PRU00169"/>
    </source>
</evidence>
<feature type="coiled-coil region" evidence="11">
    <location>
        <begin position="126"/>
        <end position="184"/>
    </location>
</feature>
<dbReference type="SUPFAM" id="SSF47384">
    <property type="entry name" value="Homodimeric domain of signal transducing histidine kinase"/>
    <property type="match status" value="1"/>
</dbReference>
<dbReference type="SMART" id="SM00388">
    <property type="entry name" value="HisKA"/>
    <property type="match status" value="1"/>
</dbReference>
<feature type="region of interest" description="Disordered" evidence="12">
    <location>
        <begin position="87"/>
        <end position="116"/>
    </location>
</feature>
<dbReference type="GO" id="GO:0016020">
    <property type="term" value="C:membrane"/>
    <property type="evidence" value="ECO:0007669"/>
    <property type="project" value="InterPro"/>
</dbReference>
<gene>
    <name evidence="16" type="ORF">FN846DRAFT_890832</name>
</gene>
<keyword evidence="11" id="KW-0175">Coiled coil</keyword>
<dbReference type="FunFam" id="3.40.50.2300:FF:000235">
    <property type="entry name" value="Probable nik-1 protein (Os-1p protein)"/>
    <property type="match status" value="1"/>
</dbReference>
<organism evidence="16 17">
    <name type="scientific">Sphaerosporella brunnea</name>
    <dbReference type="NCBI Taxonomy" id="1250544"/>
    <lineage>
        <taxon>Eukaryota</taxon>
        <taxon>Fungi</taxon>
        <taxon>Dikarya</taxon>
        <taxon>Ascomycota</taxon>
        <taxon>Pezizomycotina</taxon>
        <taxon>Pezizomycetes</taxon>
        <taxon>Pezizales</taxon>
        <taxon>Pyronemataceae</taxon>
        <taxon>Sphaerosporella</taxon>
    </lineage>
</organism>
<dbReference type="PANTHER" id="PTHR45339:SF1">
    <property type="entry name" value="HYBRID SIGNAL TRANSDUCTION HISTIDINE KINASE J"/>
    <property type="match status" value="1"/>
</dbReference>
<dbReference type="Pfam" id="PF00672">
    <property type="entry name" value="HAMP"/>
    <property type="match status" value="3"/>
</dbReference>
<dbReference type="Pfam" id="PF18947">
    <property type="entry name" value="HAMP_2"/>
    <property type="match status" value="1"/>
</dbReference>
<dbReference type="InterPro" id="IPR003661">
    <property type="entry name" value="HisK_dim/P_dom"/>
</dbReference>
<keyword evidence="8" id="KW-0067">ATP-binding</keyword>
<evidence type="ECO:0000259" key="15">
    <source>
        <dbReference type="PROSITE" id="PS50885"/>
    </source>
</evidence>
<keyword evidence="6" id="KW-0547">Nucleotide-binding</keyword>
<keyword evidence="5" id="KW-0677">Repeat</keyword>
<evidence type="ECO:0000256" key="3">
    <source>
        <dbReference type="ARBA" id="ARBA00022553"/>
    </source>
</evidence>
<dbReference type="Pfam" id="PF02518">
    <property type="entry name" value="HATPase_c"/>
    <property type="match status" value="1"/>
</dbReference>
<keyword evidence="4" id="KW-0808">Transferase</keyword>
<feature type="domain" description="HAMP" evidence="15">
    <location>
        <begin position="284"/>
        <end position="336"/>
    </location>
</feature>
<feature type="region of interest" description="Disordered" evidence="12">
    <location>
        <begin position="1267"/>
        <end position="1326"/>
    </location>
</feature>
<dbReference type="SUPFAM" id="SSF158472">
    <property type="entry name" value="HAMP domain-like"/>
    <property type="match status" value="1"/>
</dbReference>
<evidence type="ECO:0000256" key="2">
    <source>
        <dbReference type="ARBA" id="ARBA00012438"/>
    </source>
</evidence>
<dbReference type="InterPro" id="IPR004358">
    <property type="entry name" value="Sig_transdc_His_kin-like_C"/>
</dbReference>
<dbReference type="SMART" id="SM00304">
    <property type="entry name" value="HAMP"/>
    <property type="match status" value="6"/>
</dbReference>
<dbReference type="GO" id="GO:0071474">
    <property type="term" value="P:cellular hyperosmotic response"/>
    <property type="evidence" value="ECO:0007669"/>
    <property type="project" value="TreeGrafter"/>
</dbReference>
<evidence type="ECO:0000256" key="5">
    <source>
        <dbReference type="ARBA" id="ARBA00022737"/>
    </source>
</evidence>
<evidence type="ECO:0000313" key="17">
    <source>
        <dbReference type="Proteomes" id="UP000326924"/>
    </source>
</evidence>
<name>A0A5J5EUZ1_9PEZI</name>
<evidence type="ECO:0000256" key="7">
    <source>
        <dbReference type="ARBA" id="ARBA00022777"/>
    </source>
</evidence>
<feature type="domain" description="Response regulatory" evidence="14">
    <location>
        <begin position="1119"/>
        <end position="1238"/>
    </location>
</feature>
<feature type="modified residue" description="4-aspartylphosphate" evidence="10">
    <location>
        <position position="1168"/>
    </location>
</feature>
<dbReference type="PANTHER" id="PTHR45339">
    <property type="entry name" value="HYBRID SIGNAL TRANSDUCTION HISTIDINE KINASE J"/>
    <property type="match status" value="1"/>
</dbReference>
<feature type="domain" description="HAMP" evidence="15">
    <location>
        <begin position="398"/>
        <end position="450"/>
    </location>
</feature>
<dbReference type="GO" id="GO:0005524">
    <property type="term" value="F:ATP binding"/>
    <property type="evidence" value="ECO:0007669"/>
    <property type="project" value="UniProtKB-KW"/>
</dbReference>
<dbReference type="SMART" id="SM00448">
    <property type="entry name" value="REC"/>
    <property type="match status" value="1"/>
</dbReference>
<evidence type="ECO:0000259" key="13">
    <source>
        <dbReference type="PROSITE" id="PS50109"/>
    </source>
</evidence>
<dbReference type="InterPro" id="IPR011006">
    <property type="entry name" value="CheY-like_superfamily"/>
</dbReference>
<dbReference type="Pfam" id="PF00512">
    <property type="entry name" value="HisKA"/>
    <property type="match status" value="1"/>
</dbReference>
<dbReference type="CDD" id="cd16922">
    <property type="entry name" value="HATPase_EvgS-ArcB-TorS-like"/>
    <property type="match status" value="1"/>
</dbReference>
<sequence length="1326" mass="145954">MHDPNQAYKATAAIIAALAKGDYQSLSEDAAISIPGDDTAEKKELERELKALVYRVRQLETRAVSTNGQTFPETPNELIAPASPFSLASVGSNRHPSPGPLSLGRTGSPGSDASDQSQLEYLQAKCKYHEQEIQENKKKLRDLLQETERVKTVPQVPADEASKIDRLQRELKKSQQANEAFSKALREIGEIVTAVARGDLTKKVTIHDVEMDPEITTFKNTINTMTDQLQTFASEVSRVAREVGTEGRLGGQAKIVGVEGTWQELTNNVEMEMLMDAPVNVMASNLTNQVREIADVTTAVANGDLSRKIYVHAQGEILELQQTINSMVDQLGTFAFEVTRVSREVGIDGILGGQAEISEVGTPFACERWDTPQIDTMGELQVKGTWRELTDNVNAMAANLTEQVRNIAAVTTAVAEGDLTKKVSAHCKGEILQLKETINKMVDRLQNFASEVTKVAREVGTEGKLGGQARVEDVEGTWKSLTENVNGMARNLTTQVRSIASVTTAVAEGNLTRKIDVHAQGEILLLKDTINKMVERLQNFATEVTKVAKEVGTDGILGGQARVQDVEGTWKDLTDNVNIMANNLTTQVRSIADVTTAVAQGDLSRKINVHAQGEVLALKNTINKMVDRLEVFSREVKRVARDVGIDGKLGVQAEVNDVDGTWKEITSNVNTMAQNLTTQVRAFGSITAAAADGDFNRFITVEASGEMDALKTKINQMVFNLRDSIQKNTAARETAELANRTKSEFLANMSHEIRTPMNGIIGMTQLTLDTDLTQYQREMLNIVHNLANSLLTIIDDILDISKIEANRMVMEEIPFSLRGTVFNALKTLAVKANERFLDLVYCVDNVVPDHVVGDSFRLRQVILNLVGNAIKFTENGEVKLTIRQTDQSRCAENEYCFEFSVSDTGIGIHPDKLDMIFDTFCQADGSTTRKFGGTGLGLSISRRLVNLMGGDVWVKSMPDEGSTFYFTCVVRLASTELSLIMPQLKPYKGHHVLFIDRKRENEEIPEMLRFLGLVPTIVRSVQEAKPYPPGSHGRGVTFDVILVDSMDTALKLRTLDDFKYIPLVLLCPIIQVSLKSTLDLGISSYMTTPCLPIDLGNGMIPALEGRAAPSVSENSRSFNLLLAEDNIVNQKLAVKILEKYHHTVDVVENGLQALNAVKKKRYDVILMDVQMPVMGGFEATAKIREWEKEQKLPRTPIVALTAHAMLGDREKCIQAQMDEYLSKPLKQNSLIQVILKQCATLGGPLLERGSGLLSASLQADDDRVQSRMFGPNLGQRPQLLETRTTTTNDRGGLSSPSVPALPMIRPALTSEDKEEEESRVSETESS</sequence>
<dbReference type="SUPFAM" id="SSF58104">
    <property type="entry name" value="Methyl-accepting chemotaxis protein (MCP) signaling domain"/>
    <property type="match status" value="1"/>
</dbReference>
<dbReference type="FunFam" id="1.20.120.1530:FF:000001">
    <property type="entry name" value="Two-component osmosensing histidine kinase"/>
    <property type="match status" value="1"/>
</dbReference>
<dbReference type="InterPro" id="IPR036890">
    <property type="entry name" value="HATPase_C_sf"/>
</dbReference>
<dbReference type="PROSITE" id="PS50109">
    <property type="entry name" value="HIS_KIN"/>
    <property type="match status" value="1"/>
</dbReference>
<feature type="domain" description="HAMP" evidence="15">
    <location>
        <begin position="582"/>
        <end position="634"/>
    </location>
</feature>
<keyword evidence="9" id="KW-0902">Two-component regulatory system</keyword>
<dbReference type="Gene3D" id="3.30.565.10">
    <property type="entry name" value="Histidine kinase-like ATPase, C-terminal domain"/>
    <property type="match status" value="1"/>
</dbReference>
<dbReference type="EC" id="2.7.13.3" evidence="2"/>
<dbReference type="Gene3D" id="3.40.50.2300">
    <property type="match status" value="1"/>
</dbReference>
<evidence type="ECO:0000313" key="16">
    <source>
        <dbReference type="EMBL" id="KAA8904558.1"/>
    </source>
</evidence>
<dbReference type="Gene3D" id="1.20.120.1530">
    <property type="match status" value="3"/>
</dbReference>
<dbReference type="InterPro" id="IPR036097">
    <property type="entry name" value="HisK_dim/P_sf"/>
</dbReference>
<dbReference type="FunFam" id="1.10.287.130:FF:000002">
    <property type="entry name" value="Two-component osmosensing histidine kinase"/>
    <property type="match status" value="1"/>
</dbReference>